<evidence type="ECO:0000313" key="1">
    <source>
        <dbReference type="EMBL" id="EGG24737.1"/>
    </source>
</evidence>
<name>F4PGA3_CACFS</name>
<dbReference type="Proteomes" id="UP000007797">
    <property type="component" value="Unassembled WGS sequence"/>
</dbReference>
<dbReference type="EMBL" id="GL883006">
    <property type="protein sequence ID" value="EGG24737.1"/>
    <property type="molecule type" value="Genomic_DNA"/>
</dbReference>
<dbReference type="RefSeq" id="XP_004362588.1">
    <property type="nucleotide sequence ID" value="XM_004362531.1"/>
</dbReference>
<organism evidence="1 2">
    <name type="scientific">Cavenderia fasciculata</name>
    <name type="common">Slime mold</name>
    <name type="synonym">Dictyostelium fasciculatum</name>
    <dbReference type="NCBI Taxonomy" id="261658"/>
    <lineage>
        <taxon>Eukaryota</taxon>
        <taxon>Amoebozoa</taxon>
        <taxon>Evosea</taxon>
        <taxon>Eumycetozoa</taxon>
        <taxon>Dictyostelia</taxon>
        <taxon>Acytosteliales</taxon>
        <taxon>Cavenderiaceae</taxon>
        <taxon>Cavenderia</taxon>
    </lineage>
</organism>
<dbReference type="GeneID" id="14876895"/>
<dbReference type="AlphaFoldDB" id="F4PGA3"/>
<dbReference type="KEGG" id="dfa:DFA_02981"/>
<evidence type="ECO:0000313" key="2">
    <source>
        <dbReference type="Proteomes" id="UP000007797"/>
    </source>
</evidence>
<gene>
    <name evidence="1" type="ORF">DFA_02981</name>
</gene>
<keyword evidence="2" id="KW-1185">Reference proteome</keyword>
<accession>F4PGA3</accession>
<protein>
    <submittedName>
        <fullName evidence="1">Uncharacterized protein</fullName>
    </submittedName>
</protein>
<proteinExistence type="predicted"/>
<reference evidence="2" key="1">
    <citation type="journal article" date="2011" name="Genome Res.">
        <title>Phylogeny-wide analysis of social amoeba genomes highlights ancient origins for complex intercellular communication.</title>
        <authorList>
            <person name="Heidel A.J."/>
            <person name="Lawal H.M."/>
            <person name="Felder M."/>
            <person name="Schilde C."/>
            <person name="Helps N.R."/>
            <person name="Tunggal B."/>
            <person name="Rivero F."/>
            <person name="John U."/>
            <person name="Schleicher M."/>
            <person name="Eichinger L."/>
            <person name="Platzer M."/>
            <person name="Noegel A.A."/>
            <person name="Schaap P."/>
            <person name="Gloeckner G."/>
        </authorList>
    </citation>
    <scope>NUCLEOTIDE SEQUENCE [LARGE SCALE GENOMIC DNA]</scope>
    <source>
        <strain evidence="2">SH3</strain>
    </source>
</reference>
<sequence>MALSMSVFSVSYSTYPFAKPRVASTSFAKIELYTRVIQIMAVDTMTVRNACPFPVVFYAIAGPKFVLKPLETQSAKACAIWFSTRVLSQFSEMNENKFKDMKDDYTTDLKNGGYKPDDWEGGGSGATAGSLLGVLVGDLTEVFQVTNTIDTSNNTCYYGAKREGVYGHCNLVITATPDPAHPAWWRLKIEKEQGQTVPDFKDFLDNNLPPAYVYSVPNLDAYKSTYFVRMRNKSSGFYLSAPNDVTDMGAPHMIGPGSPYSPLEVRQYFTARPLGTSGGYDINLLNIAKNSDGSVTNRVLYSRNEDNGLGFASDVDDQSSARVWTIKQIQQNPTVINLLRGVNYKALSLVPGGVGVNLVDGQDDQNWEVETFTCDIQNYPSDKGFNLVFCQSGYPLGTNMYSQPIIIQRHDDIQNWYLEPVDDARTQFRIKNAQNFYLTYVEDNNTLTVSTAKDGVHEVFSFKTIDHYAGFIITNTRASQNHGWDNGSFRQVRLCYSGGSFGFHNDISQPDSNALWISYF</sequence>